<dbReference type="InterPro" id="IPR034016">
    <property type="entry name" value="M1_APN-typ"/>
</dbReference>
<evidence type="ECO:0000313" key="18">
    <source>
        <dbReference type="Proteomes" id="UP000274756"/>
    </source>
</evidence>
<evidence type="ECO:0000313" key="19">
    <source>
        <dbReference type="WBParaSite" id="DME_0000220201-mRNA-1"/>
    </source>
</evidence>
<dbReference type="WBParaSite" id="DME_0000220201-mRNA-1">
    <property type="protein sequence ID" value="DME_0000220201-mRNA-1"/>
    <property type="gene ID" value="DME_0000220201"/>
</dbReference>
<evidence type="ECO:0000256" key="1">
    <source>
        <dbReference type="ARBA" id="ARBA00010136"/>
    </source>
</evidence>
<evidence type="ECO:0000256" key="3">
    <source>
        <dbReference type="ARBA" id="ARBA00022670"/>
    </source>
</evidence>
<dbReference type="FunFam" id="1.10.390.10:FF:000006">
    <property type="entry name" value="Puromycin-sensitive aminopeptidase"/>
    <property type="match status" value="1"/>
</dbReference>
<dbReference type="InterPro" id="IPR027268">
    <property type="entry name" value="Peptidase_M4/M1_CTD_sf"/>
</dbReference>
<evidence type="ECO:0000259" key="14">
    <source>
        <dbReference type="Pfam" id="PF11838"/>
    </source>
</evidence>
<dbReference type="Pfam" id="PF01433">
    <property type="entry name" value="Peptidase_M1"/>
    <property type="match status" value="1"/>
</dbReference>
<reference evidence="19" key="1">
    <citation type="submission" date="2016-04" db="UniProtKB">
        <authorList>
            <consortium name="WormBaseParasite"/>
        </authorList>
    </citation>
    <scope>IDENTIFICATION</scope>
</reference>
<feature type="domain" description="Peptidase M1 membrane alanine aminopeptidase" evidence="13">
    <location>
        <begin position="256"/>
        <end position="448"/>
    </location>
</feature>
<feature type="active site" description="Proton acceptor" evidence="8">
    <location>
        <position position="305"/>
    </location>
</feature>
<evidence type="ECO:0000256" key="7">
    <source>
        <dbReference type="ARBA" id="ARBA00023049"/>
    </source>
</evidence>
<evidence type="ECO:0000313" key="17">
    <source>
        <dbReference type="Proteomes" id="UP000038040"/>
    </source>
</evidence>
<evidence type="ECO:0000259" key="13">
    <source>
        <dbReference type="Pfam" id="PF01433"/>
    </source>
</evidence>
<dbReference type="OrthoDB" id="6750768at2759"/>
<keyword evidence="5 11" id="KW-0378">Hydrolase</keyword>
<comment type="similarity">
    <text evidence="1 11">Belongs to the peptidase M1 family.</text>
</comment>
<reference evidence="16 18" key="2">
    <citation type="submission" date="2018-11" db="EMBL/GenBank/DDBJ databases">
        <authorList>
            <consortium name="Pathogen Informatics"/>
        </authorList>
    </citation>
    <scope>NUCLEOTIDE SEQUENCE [LARGE SCALE GENOMIC DNA]</scope>
</reference>
<feature type="domain" description="Aminopeptidase N-like N-terminal" evidence="15">
    <location>
        <begin position="95"/>
        <end position="211"/>
    </location>
</feature>
<evidence type="ECO:0000256" key="4">
    <source>
        <dbReference type="ARBA" id="ARBA00022723"/>
    </source>
</evidence>
<dbReference type="AlphaFoldDB" id="A0A0N4U5R2"/>
<feature type="domain" description="ERAP1-like C-terminal" evidence="14">
    <location>
        <begin position="533"/>
        <end position="850"/>
    </location>
</feature>
<dbReference type="InterPro" id="IPR045357">
    <property type="entry name" value="Aminopeptidase_N-like_N"/>
</dbReference>
<evidence type="ECO:0000256" key="8">
    <source>
        <dbReference type="PIRSR" id="PIRSR634016-1"/>
    </source>
</evidence>
<dbReference type="GO" id="GO:0043171">
    <property type="term" value="P:peptide catabolic process"/>
    <property type="evidence" value="ECO:0007669"/>
    <property type="project" value="TreeGrafter"/>
</dbReference>
<accession>A0A0N4U5R2</accession>
<comment type="cofactor">
    <cofactor evidence="9 11">
        <name>Zn(2+)</name>
        <dbReference type="ChEBI" id="CHEBI:29105"/>
    </cofactor>
    <text evidence="9 11">Binds 1 zinc ion per subunit.</text>
</comment>
<evidence type="ECO:0000256" key="10">
    <source>
        <dbReference type="PIRSR" id="PIRSR634016-4"/>
    </source>
</evidence>
<dbReference type="GO" id="GO:0005615">
    <property type="term" value="C:extracellular space"/>
    <property type="evidence" value="ECO:0007669"/>
    <property type="project" value="TreeGrafter"/>
</dbReference>
<keyword evidence="12" id="KW-0732">Signal</keyword>
<feature type="binding site" evidence="9">
    <location>
        <position position="304"/>
    </location>
    <ligand>
        <name>Zn(2+)</name>
        <dbReference type="ChEBI" id="CHEBI:29105"/>
        <note>catalytic</note>
    </ligand>
</feature>
<dbReference type="EMBL" id="UYYG01001156">
    <property type="protein sequence ID" value="VDN56589.1"/>
    <property type="molecule type" value="Genomic_DNA"/>
</dbReference>
<keyword evidence="6 9" id="KW-0862">Zinc</keyword>
<dbReference type="InterPro" id="IPR042097">
    <property type="entry name" value="Aminopeptidase_N-like_N_sf"/>
</dbReference>
<feature type="site" description="Transition state stabilizer" evidence="10">
    <location>
        <position position="390"/>
    </location>
</feature>
<dbReference type="InterPro" id="IPR024571">
    <property type="entry name" value="ERAP1-like_C_dom"/>
</dbReference>
<dbReference type="CDD" id="cd09601">
    <property type="entry name" value="M1_APN-Q_like"/>
    <property type="match status" value="1"/>
</dbReference>
<dbReference type="Gene3D" id="2.60.40.1730">
    <property type="entry name" value="tricorn interacting facor f3 domain"/>
    <property type="match status" value="1"/>
</dbReference>
<keyword evidence="18" id="KW-1185">Reference proteome</keyword>
<keyword evidence="3 11" id="KW-0645">Protease</keyword>
<dbReference type="STRING" id="318479.A0A0N4U5R2"/>
<evidence type="ECO:0000259" key="15">
    <source>
        <dbReference type="Pfam" id="PF17900"/>
    </source>
</evidence>
<dbReference type="GO" id="GO:0005737">
    <property type="term" value="C:cytoplasm"/>
    <property type="evidence" value="ECO:0007669"/>
    <property type="project" value="TreeGrafter"/>
</dbReference>
<dbReference type="GO" id="GO:0008270">
    <property type="term" value="F:zinc ion binding"/>
    <property type="evidence" value="ECO:0007669"/>
    <property type="project" value="UniProtKB-UniRule"/>
</dbReference>
<proteinExistence type="inferred from homology"/>
<evidence type="ECO:0000256" key="12">
    <source>
        <dbReference type="SAM" id="SignalP"/>
    </source>
</evidence>
<dbReference type="InterPro" id="IPR001930">
    <property type="entry name" value="Peptidase_M1"/>
</dbReference>
<dbReference type="PANTHER" id="PTHR11533:SF299">
    <property type="entry name" value="AMINOPEPTIDASE"/>
    <property type="match status" value="1"/>
</dbReference>
<dbReference type="Proteomes" id="UP000274756">
    <property type="component" value="Unassembled WGS sequence"/>
</dbReference>
<dbReference type="PANTHER" id="PTHR11533">
    <property type="entry name" value="PROTEASE M1 ZINC METALLOPROTEASE"/>
    <property type="match status" value="1"/>
</dbReference>
<dbReference type="GO" id="GO:0016020">
    <property type="term" value="C:membrane"/>
    <property type="evidence" value="ECO:0007669"/>
    <property type="project" value="TreeGrafter"/>
</dbReference>
<evidence type="ECO:0000256" key="11">
    <source>
        <dbReference type="RuleBase" id="RU364040"/>
    </source>
</evidence>
<dbReference type="EC" id="3.4.11.-" evidence="11"/>
<dbReference type="Proteomes" id="UP000038040">
    <property type="component" value="Unplaced"/>
</dbReference>
<keyword evidence="2 11" id="KW-0031">Aminopeptidase</keyword>
<dbReference type="Gene3D" id="1.10.390.10">
    <property type="entry name" value="Neutral Protease Domain 2"/>
    <property type="match status" value="1"/>
</dbReference>
<evidence type="ECO:0000256" key="5">
    <source>
        <dbReference type="ARBA" id="ARBA00022801"/>
    </source>
</evidence>
<dbReference type="Pfam" id="PF11838">
    <property type="entry name" value="ERAP1_C"/>
    <property type="match status" value="1"/>
</dbReference>
<dbReference type="GO" id="GO:0006508">
    <property type="term" value="P:proteolysis"/>
    <property type="evidence" value="ECO:0007669"/>
    <property type="project" value="UniProtKB-KW"/>
</dbReference>
<dbReference type="GO" id="GO:0042277">
    <property type="term" value="F:peptide binding"/>
    <property type="evidence" value="ECO:0007669"/>
    <property type="project" value="TreeGrafter"/>
</dbReference>
<protein>
    <recommendedName>
        <fullName evidence="11">Aminopeptidase</fullName>
        <ecNumber evidence="11">3.4.11.-</ecNumber>
    </recommendedName>
</protein>
<evidence type="ECO:0000256" key="6">
    <source>
        <dbReference type="ARBA" id="ARBA00022833"/>
    </source>
</evidence>
<keyword evidence="7 11" id="KW-0482">Metalloprotease</keyword>
<dbReference type="Gene3D" id="1.25.50.20">
    <property type="match status" value="1"/>
</dbReference>
<evidence type="ECO:0000256" key="2">
    <source>
        <dbReference type="ARBA" id="ARBA00022438"/>
    </source>
</evidence>
<feature type="binding site" evidence="9">
    <location>
        <position position="327"/>
    </location>
    <ligand>
        <name>Zn(2+)</name>
        <dbReference type="ChEBI" id="CHEBI:29105"/>
        <note>catalytic</note>
    </ligand>
</feature>
<feature type="binding site" evidence="9">
    <location>
        <position position="308"/>
    </location>
    <ligand>
        <name>Zn(2+)</name>
        <dbReference type="ChEBI" id="CHEBI:29105"/>
        <note>catalytic</note>
    </ligand>
</feature>
<dbReference type="SUPFAM" id="SSF63737">
    <property type="entry name" value="Leukotriene A4 hydrolase N-terminal domain"/>
    <property type="match status" value="1"/>
</dbReference>
<evidence type="ECO:0000313" key="16">
    <source>
        <dbReference type="EMBL" id="VDN56589.1"/>
    </source>
</evidence>
<name>A0A0N4U5R2_DRAME</name>
<sequence length="876" mass="101871">MLIIVAVLPLLFFTNLLCISNELSETVQMATERPLSLKDQIVQNCSEFYPWRKIRLPSDLYPTYYLMRIQPNLTTLSLTGSITVTIKMVCERLEQWAFQLNRKIHMNETIRFHINYKGYIHNDLVGFYVNRHFNEKGNEIISASTQFEATNARRMFPCFDEPSYKAIFDLSVIHDPTHIVRTNMHLINSMYYRNGLVIDQFAPTVKMSTYLVALAVLNEYEQISNVTQKTKYSVEVSVFAQSNVIADQAEFGLKTGIDMIALSDFAEGAMENWGMITFRDGMLLHNPKRSTTRSKEMIALVICHEYAHQWFGNLVTMNWWNDLWLNEGFANYMEYLCVEKIYPEWKVIENFYLENFVTSMMLDGLETSHAISTKVNDPAQIGSIFDVISYQKGASIIGMIMGLAGADNFQRALREYLQIYAYNNAEGDDLWRIIQDHTSLDTENTSVVNIAHCWTTQVGYPMVAVSIDSKTNSFILHNQTRFLYLEESRKKAASTFWPIPIQYRTDLSENLNLTWLKRGDKDIKIELPEKPRWVLANVHSLGYFRVFYHQEIYEEFMKHFAVNHTIISAVDRAVIINDAFSFVKAGLMAIDTALNLILYVKKGKELNRTPWSVITNHLRTIESIIYETDSLPQFQEFMRTLVKSTYKHLGWSWKKRETERMLQTEILSLACRLHVEDCKTQAMERFRSWINDENSVHVDIQPLVLEEGVKQGSYEDWDLLYSKFIKAKNPSLKIMILTALSATNDLRLIYRYLNMCLKPTIIKPSVLPKAIGFLVQNPIANLHVWRFFCVHYDEFNKLIGKTTTMLGVAAKSIIESFSTQYALEESVRFFEGKQLGASKPRIEQGIDSIRINIQWRKYNEEALNRWLKNWKHSMIL</sequence>
<feature type="signal peptide" evidence="12">
    <location>
        <begin position="1"/>
        <end position="18"/>
    </location>
</feature>
<evidence type="ECO:0000256" key="9">
    <source>
        <dbReference type="PIRSR" id="PIRSR634016-3"/>
    </source>
</evidence>
<dbReference type="SUPFAM" id="SSF55486">
    <property type="entry name" value="Metalloproteases ('zincins'), catalytic domain"/>
    <property type="match status" value="1"/>
</dbReference>
<dbReference type="PRINTS" id="PR00756">
    <property type="entry name" value="ALADIPTASE"/>
</dbReference>
<organism evidence="17 19">
    <name type="scientific">Dracunculus medinensis</name>
    <name type="common">Guinea worm</name>
    <dbReference type="NCBI Taxonomy" id="318479"/>
    <lineage>
        <taxon>Eukaryota</taxon>
        <taxon>Metazoa</taxon>
        <taxon>Ecdysozoa</taxon>
        <taxon>Nematoda</taxon>
        <taxon>Chromadorea</taxon>
        <taxon>Rhabditida</taxon>
        <taxon>Spirurina</taxon>
        <taxon>Dracunculoidea</taxon>
        <taxon>Dracunculidae</taxon>
        <taxon>Dracunculus</taxon>
    </lineage>
</organism>
<keyword evidence="4 9" id="KW-0479">Metal-binding</keyword>
<dbReference type="Pfam" id="PF17900">
    <property type="entry name" value="Peptidase_M1_N"/>
    <property type="match status" value="1"/>
</dbReference>
<dbReference type="InterPro" id="IPR014782">
    <property type="entry name" value="Peptidase_M1_dom"/>
</dbReference>
<gene>
    <name evidence="16" type="ORF">DME_LOCUS6562</name>
</gene>
<dbReference type="InterPro" id="IPR050344">
    <property type="entry name" value="Peptidase_M1_aminopeptidases"/>
</dbReference>
<dbReference type="GO" id="GO:0070006">
    <property type="term" value="F:metalloaminopeptidase activity"/>
    <property type="evidence" value="ECO:0007669"/>
    <property type="project" value="TreeGrafter"/>
</dbReference>
<feature type="chain" id="PRO_5033231548" description="Aminopeptidase" evidence="12">
    <location>
        <begin position="19"/>
        <end position="876"/>
    </location>
</feature>
<dbReference type="Gene3D" id="2.60.40.1910">
    <property type="match status" value="1"/>
</dbReference>